<proteinExistence type="predicted"/>
<sequence>MGRSKRCRISVRFIRVLNTDGSTKKRYRLEEKGKHLTLISDPTHMNTSDPSCISAELLLAATTLNKVSEKQHILDESISGLKDIPISDIVHENSAATLSEPESPPHSADTSRFPNILPSTIKPNKKGSNGFIKQTNFEEEFLKLETFEPISSFWPSESTPFSSPSSPEINLDSDFTVDEVPLNLNLDNTDNLLSSSKWNIHDKVDSNDFGLNFPNFCSTTSEEFPNLFSTW</sequence>
<comment type="caution">
    <text evidence="2">The sequence shown here is derived from an EMBL/GenBank/DDBJ whole genome shotgun (WGS) entry which is preliminary data.</text>
</comment>
<feature type="region of interest" description="Disordered" evidence="1">
    <location>
        <begin position="95"/>
        <end position="128"/>
    </location>
</feature>
<evidence type="ECO:0000313" key="2">
    <source>
        <dbReference type="EMBL" id="KAK8885476.1"/>
    </source>
</evidence>
<reference evidence="2 3" key="1">
    <citation type="submission" date="2024-04" db="EMBL/GenBank/DDBJ databases">
        <title>Tritrichomonas musculus Genome.</title>
        <authorList>
            <person name="Alves-Ferreira E."/>
            <person name="Grigg M."/>
            <person name="Lorenzi H."/>
            <person name="Galac M."/>
        </authorList>
    </citation>
    <scope>NUCLEOTIDE SEQUENCE [LARGE SCALE GENOMIC DNA]</scope>
    <source>
        <strain evidence="2 3">EAF2021</strain>
    </source>
</reference>
<dbReference type="EMBL" id="JAPFFF010000007">
    <property type="protein sequence ID" value="KAK8885476.1"/>
    <property type="molecule type" value="Genomic_DNA"/>
</dbReference>
<organism evidence="2 3">
    <name type="scientific">Tritrichomonas musculus</name>
    <dbReference type="NCBI Taxonomy" id="1915356"/>
    <lineage>
        <taxon>Eukaryota</taxon>
        <taxon>Metamonada</taxon>
        <taxon>Parabasalia</taxon>
        <taxon>Tritrichomonadida</taxon>
        <taxon>Tritrichomonadidae</taxon>
        <taxon>Tritrichomonas</taxon>
    </lineage>
</organism>
<accession>A0ABR2K2Y8</accession>
<gene>
    <name evidence="2" type="ORF">M9Y10_040925</name>
</gene>
<name>A0ABR2K2Y8_9EUKA</name>
<evidence type="ECO:0008006" key="4">
    <source>
        <dbReference type="Google" id="ProtNLM"/>
    </source>
</evidence>
<evidence type="ECO:0000256" key="1">
    <source>
        <dbReference type="SAM" id="MobiDB-lite"/>
    </source>
</evidence>
<keyword evidence="3" id="KW-1185">Reference proteome</keyword>
<protein>
    <recommendedName>
        <fullName evidence="4">MADS-box domain-containing protein</fullName>
    </recommendedName>
</protein>
<dbReference type="Proteomes" id="UP001470230">
    <property type="component" value="Unassembled WGS sequence"/>
</dbReference>
<feature type="compositionally biased region" description="Polar residues" evidence="1">
    <location>
        <begin position="108"/>
        <end position="122"/>
    </location>
</feature>
<evidence type="ECO:0000313" key="3">
    <source>
        <dbReference type="Proteomes" id="UP001470230"/>
    </source>
</evidence>